<proteinExistence type="predicted"/>
<protein>
    <submittedName>
        <fullName evidence="2">Uncharacterized protein LOC112462870</fullName>
    </submittedName>
</protein>
<dbReference type="RefSeq" id="XP_024884701.1">
    <property type="nucleotide sequence ID" value="XM_025028933.1"/>
</dbReference>
<evidence type="ECO:0000313" key="1">
    <source>
        <dbReference type="Proteomes" id="UP000504618"/>
    </source>
</evidence>
<reference evidence="2" key="1">
    <citation type="submission" date="2025-08" db="UniProtKB">
        <authorList>
            <consortium name="RefSeq"/>
        </authorList>
    </citation>
    <scope>IDENTIFICATION</scope>
    <source>
        <tissue evidence="2">Whole body</tissue>
    </source>
</reference>
<dbReference type="GeneID" id="112462870"/>
<gene>
    <name evidence="2" type="primary">LOC112462870</name>
</gene>
<sequence length="300" mass="35087">GILADKIVEIFHEKRRSTYYVSPIGKSQSRHNKPEVARGKLIDKYRNKLTMLRKTLASCETFTVEEKENISREMQDSQVWLKHNIEPKDEVIRRWKLSFPIRKIGRLSLNEYLEEWPILRTQAAIDLALLKPSDESLFNLLEDQITTDSKNVIRSYLLSSLVPPRGRAKTGKVYWKPSVSEARDGLFLQVKIPGDIESAKQEKIDFMYKKGLTIQPYIIVVGPNLCNIHAFYVIIDSKTYETKTFLDALKFCFEAYFVLDLKYTPESQHLWFLLQWEVFNIISANDINIPFMNDILRFKT</sequence>
<feature type="non-terminal residue" evidence="2">
    <location>
        <position position="1"/>
    </location>
</feature>
<dbReference type="AlphaFoldDB" id="A0A6J1QUW3"/>
<dbReference type="OrthoDB" id="7698488at2759"/>
<accession>A0A6J1QUW3</accession>
<dbReference type="Proteomes" id="UP000504618">
    <property type="component" value="Unplaced"/>
</dbReference>
<keyword evidence="1" id="KW-1185">Reference proteome</keyword>
<organism evidence="1 2">
    <name type="scientific">Temnothorax curvispinosus</name>
    <dbReference type="NCBI Taxonomy" id="300111"/>
    <lineage>
        <taxon>Eukaryota</taxon>
        <taxon>Metazoa</taxon>
        <taxon>Ecdysozoa</taxon>
        <taxon>Arthropoda</taxon>
        <taxon>Hexapoda</taxon>
        <taxon>Insecta</taxon>
        <taxon>Pterygota</taxon>
        <taxon>Neoptera</taxon>
        <taxon>Endopterygota</taxon>
        <taxon>Hymenoptera</taxon>
        <taxon>Apocrita</taxon>
        <taxon>Aculeata</taxon>
        <taxon>Formicoidea</taxon>
        <taxon>Formicidae</taxon>
        <taxon>Myrmicinae</taxon>
        <taxon>Temnothorax</taxon>
    </lineage>
</organism>
<evidence type="ECO:0000313" key="2">
    <source>
        <dbReference type="RefSeq" id="XP_024884701.1"/>
    </source>
</evidence>
<name>A0A6J1QUW3_9HYME</name>